<dbReference type="Gene3D" id="3.30.420.270">
    <property type="match status" value="1"/>
</dbReference>
<keyword evidence="7" id="KW-0653">Protein transport</keyword>
<accession>A0A7C0XB73</accession>
<reference evidence="9" key="1">
    <citation type="journal article" date="2020" name="mSystems">
        <title>Genome- and Community-Level Interaction Insights into Carbon Utilization and Element Cycling Functions of Hydrothermarchaeota in Hydrothermal Sediment.</title>
        <authorList>
            <person name="Zhou Z."/>
            <person name="Liu Y."/>
            <person name="Xu W."/>
            <person name="Pan J."/>
            <person name="Luo Z.H."/>
            <person name="Li M."/>
        </authorList>
    </citation>
    <scope>NUCLEOTIDE SEQUENCE [LARGE SCALE GENOMIC DNA]</scope>
    <source>
        <strain evidence="9">HyVt-237</strain>
    </source>
</reference>
<evidence type="ECO:0000313" key="9">
    <source>
        <dbReference type="EMBL" id="HDM90384.1"/>
    </source>
</evidence>
<dbReference type="PANTHER" id="PTHR30558">
    <property type="entry name" value="EXBD MEMBRANE COMPONENT OF PMF-DRIVEN MACROMOLECULE IMPORT SYSTEM"/>
    <property type="match status" value="1"/>
</dbReference>
<dbReference type="AlphaFoldDB" id="A0A7C0XB73"/>
<keyword evidence="6 8" id="KW-0472">Membrane</keyword>
<keyword evidence="7" id="KW-0813">Transport</keyword>
<keyword evidence="3" id="KW-1003">Cell membrane</keyword>
<gene>
    <name evidence="9" type="ORF">ENG67_04145</name>
</gene>
<comment type="caution">
    <text evidence="9">The sequence shown here is derived from an EMBL/GenBank/DDBJ whole genome shotgun (WGS) entry which is preliminary data.</text>
</comment>
<evidence type="ECO:0000256" key="4">
    <source>
        <dbReference type="ARBA" id="ARBA00022692"/>
    </source>
</evidence>
<evidence type="ECO:0000256" key="3">
    <source>
        <dbReference type="ARBA" id="ARBA00022475"/>
    </source>
</evidence>
<evidence type="ECO:0000256" key="5">
    <source>
        <dbReference type="ARBA" id="ARBA00022989"/>
    </source>
</evidence>
<dbReference type="GO" id="GO:0005886">
    <property type="term" value="C:plasma membrane"/>
    <property type="evidence" value="ECO:0007669"/>
    <property type="project" value="UniProtKB-SubCell"/>
</dbReference>
<keyword evidence="5 8" id="KW-1133">Transmembrane helix</keyword>
<keyword evidence="4 7" id="KW-0812">Transmembrane</keyword>
<feature type="transmembrane region" description="Helical" evidence="8">
    <location>
        <begin position="21"/>
        <end position="40"/>
    </location>
</feature>
<dbReference type="GO" id="GO:0015031">
    <property type="term" value="P:protein transport"/>
    <property type="evidence" value="ECO:0007669"/>
    <property type="project" value="UniProtKB-KW"/>
</dbReference>
<evidence type="ECO:0000256" key="8">
    <source>
        <dbReference type="SAM" id="Phobius"/>
    </source>
</evidence>
<evidence type="ECO:0000256" key="2">
    <source>
        <dbReference type="ARBA" id="ARBA00005811"/>
    </source>
</evidence>
<organism evidence="9">
    <name type="scientific">candidate division WOR-3 bacterium</name>
    <dbReference type="NCBI Taxonomy" id="2052148"/>
    <lineage>
        <taxon>Bacteria</taxon>
        <taxon>Bacteria division WOR-3</taxon>
    </lineage>
</organism>
<comment type="subcellular location">
    <subcellularLocation>
        <location evidence="1">Cell membrane</location>
        <topology evidence="1">Single-pass membrane protein</topology>
    </subcellularLocation>
    <subcellularLocation>
        <location evidence="7">Cell membrane</location>
        <topology evidence="7">Single-pass type II membrane protein</topology>
    </subcellularLocation>
</comment>
<dbReference type="Pfam" id="PF02472">
    <property type="entry name" value="ExbD"/>
    <property type="match status" value="1"/>
</dbReference>
<proteinExistence type="inferred from homology"/>
<evidence type="ECO:0000256" key="7">
    <source>
        <dbReference type="RuleBase" id="RU003879"/>
    </source>
</evidence>
<protein>
    <submittedName>
        <fullName evidence="9">Biopolymer transporter ExbD</fullName>
    </submittedName>
</protein>
<sequence length="137" mass="15294">MRRSKRKYEGIKRGRVNIVPLVDVSLSLLIMFVVSLPFVFETGIFVNAPGVAATKGKPSSDVKVNIYLKSDGSILLNDEPVDRKELEKLLPELLRRSADRKVIVSADTSVDYERVIEVLDLSKEKGAAELVILRRKG</sequence>
<evidence type="ECO:0000256" key="6">
    <source>
        <dbReference type="ARBA" id="ARBA00023136"/>
    </source>
</evidence>
<name>A0A7C0XB73_UNCW3</name>
<dbReference type="EMBL" id="DRBW01000167">
    <property type="protein sequence ID" value="HDM90384.1"/>
    <property type="molecule type" value="Genomic_DNA"/>
</dbReference>
<comment type="similarity">
    <text evidence="2 7">Belongs to the ExbD/TolR family.</text>
</comment>
<evidence type="ECO:0000256" key="1">
    <source>
        <dbReference type="ARBA" id="ARBA00004162"/>
    </source>
</evidence>
<dbReference type="InterPro" id="IPR003400">
    <property type="entry name" value="ExbD"/>
</dbReference>
<dbReference type="Proteomes" id="UP000885931">
    <property type="component" value="Unassembled WGS sequence"/>
</dbReference>
<dbReference type="GO" id="GO:0022857">
    <property type="term" value="F:transmembrane transporter activity"/>
    <property type="evidence" value="ECO:0007669"/>
    <property type="project" value="InterPro"/>
</dbReference>